<dbReference type="Gene3D" id="3.10.450.50">
    <property type="match status" value="1"/>
</dbReference>
<accession>A0ABQ2EYT8</accession>
<reference evidence="3" key="1">
    <citation type="journal article" date="2019" name="Int. J. Syst. Evol. Microbiol.">
        <title>The Global Catalogue of Microorganisms (GCM) 10K type strain sequencing project: providing services to taxonomists for standard genome sequencing and annotation.</title>
        <authorList>
            <consortium name="The Broad Institute Genomics Platform"/>
            <consortium name="The Broad Institute Genome Sequencing Center for Infectious Disease"/>
            <person name="Wu L."/>
            <person name="Ma J."/>
        </authorList>
    </citation>
    <scope>NUCLEOTIDE SEQUENCE [LARGE SCALE GENOMIC DNA]</scope>
    <source>
        <strain evidence="3">JCM 30331</strain>
    </source>
</reference>
<comment type="caution">
    <text evidence="2">The sequence shown here is derived from an EMBL/GenBank/DDBJ whole genome shotgun (WGS) entry which is preliminary data.</text>
</comment>
<keyword evidence="3" id="KW-1185">Reference proteome</keyword>
<gene>
    <name evidence="2" type="ORF">GCM10008955_28410</name>
</gene>
<evidence type="ECO:0000259" key="1">
    <source>
        <dbReference type="Pfam" id="PF17775"/>
    </source>
</evidence>
<feature type="domain" description="YchJ-like middle NTF2-like" evidence="1">
    <location>
        <begin position="1"/>
        <end position="84"/>
    </location>
</feature>
<sequence>MRARYSAYALQYETFVRDTWHPETRPGDLDLHDGTRYLGLKVHSAVGNEVTFTASVRLPDGQRTHLRERSTFTQVEGRWMYVDGAQP</sequence>
<dbReference type="InterPro" id="IPR048469">
    <property type="entry name" value="YchJ-like_M"/>
</dbReference>
<name>A0ABQ2EYT8_9DEIO</name>
<dbReference type="InterPro" id="IPR032710">
    <property type="entry name" value="NTF2-like_dom_sf"/>
</dbReference>
<dbReference type="RefSeq" id="WP_386836158.1">
    <property type="nucleotide sequence ID" value="NZ_JBHUEV010000001.1"/>
</dbReference>
<dbReference type="Proteomes" id="UP000647587">
    <property type="component" value="Unassembled WGS sequence"/>
</dbReference>
<organism evidence="2 3">
    <name type="scientific">Deinococcus malanensis</name>
    <dbReference type="NCBI Taxonomy" id="1706855"/>
    <lineage>
        <taxon>Bacteria</taxon>
        <taxon>Thermotogati</taxon>
        <taxon>Deinococcota</taxon>
        <taxon>Deinococci</taxon>
        <taxon>Deinococcales</taxon>
        <taxon>Deinococcaceae</taxon>
        <taxon>Deinococcus</taxon>
    </lineage>
</organism>
<evidence type="ECO:0000313" key="3">
    <source>
        <dbReference type="Proteomes" id="UP000647587"/>
    </source>
</evidence>
<dbReference type="Pfam" id="PF17775">
    <property type="entry name" value="YchJ_M-like"/>
    <property type="match status" value="1"/>
</dbReference>
<dbReference type="EMBL" id="BMPP01000012">
    <property type="protein sequence ID" value="GGK32781.1"/>
    <property type="molecule type" value="Genomic_DNA"/>
</dbReference>
<proteinExistence type="predicted"/>
<evidence type="ECO:0000313" key="2">
    <source>
        <dbReference type="EMBL" id="GGK32781.1"/>
    </source>
</evidence>
<protein>
    <recommendedName>
        <fullName evidence="1">YchJ-like middle NTF2-like domain-containing protein</fullName>
    </recommendedName>
</protein>
<dbReference type="SUPFAM" id="SSF54427">
    <property type="entry name" value="NTF2-like"/>
    <property type="match status" value="1"/>
</dbReference>